<reference evidence="4" key="1">
    <citation type="submission" date="2016-10" db="EMBL/GenBank/DDBJ databases">
        <authorList>
            <person name="Varghese N."/>
            <person name="Submissions S."/>
        </authorList>
    </citation>
    <scope>NUCLEOTIDE SEQUENCE [LARGE SCALE GENOMIC DNA]</scope>
    <source>
        <strain evidence="4">DSM 25575</strain>
    </source>
</reference>
<dbReference type="AlphaFoldDB" id="A0A1I5CZ50"/>
<accession>A0A1I5CZ50</accession>
<keyword evidence="4" id="KW-1185">Reference proteome</keyword>
<dbReference type="OrthoDB" id="1433539at2"/>
<dbReference type="GO" id="GO:0005525">
    <property type="term" value="F:GTP binding"/>
    <property type="evidence" value="ECO:0007669"/>
    <property type="project" value="UniProtKB-KW"/>
</dbReference>
<dbReference type="Proteomes" id="UP000198769">
    <property type="component" value="Unassembled WGS sequence"/>
</dbReference>
<protein>
    <recommendedName>
        <fullName evidence="5">Elongation factor Tu</fullName>
    </recommendedName>
</protein>
<keyword evidence="2" id="KW-0342">GTP-binding</keyword>
<evidence type="ECO:0000313" key="3">
    <source>
        <dbReference type="EMBL" id="SFN92244.1"/>
    </source>
</evidence>
<evidence type="ECO:0008006" key="5">
    <source>
        <dbReference type="Google" id="ProtNLM"/>
    </source>
</evidence>
<name>A0A1I5CZ50_CHROL</name>
<dbReference type="SUPFAM" id="SSF50465">
    <property type="entry name" value="EF-Tu/eEF-1alpha/eIF2-gamma C-terminal domain"/>
    <property type="match status" value="1"/>
</dbReference>
<evidence type="ECO:0000313" key="4">
    <source>
        <dbReference type="Proteomes" id="UP000198769"/>
    </source>
</evidence>
<dbReference type="InterPro" id="IPR009001">
    <property type="entry name" value="Transl_elong_EF1A/Init_IF2_C"/>
</dbReference>
<organism evidence="3 4">
    <name type="scientific">Chryseobacterium oleae</name>
    <dbReference type="NCBI Taxonomy" id="491207"/>
    <lineage>
        <taxon>Bacteria</taxon>
        <taxon>Pseudomonadati</taxon>
        <taxon>Bacteroidota</taxon>
        <taxon>Flavobacteriia</taxon>
        <taxon>Flavobacteriales</taxon>
        <taxon>Weeksellaceae</taxon>
        <taxon>Chryseobacterium group</taxon>
        <taxon>Chryseobacterium</taxon>
    </lineage>
</organism>
<evidence type="ECO:0000256" key="1">
    <source>
        <dbReference type="ARBA" id="ARBA00022741"/>
    </source>
</evidence>
<sequence>MITIRAILYLYENVRESSFRSGYRPTFDLGKGLTSGRILLLNDKKDFSPGEKEEVEINFLYKEFLGDRFKVGENVIFTEGITPVGEIEILKILSLE</sequence>
<gene>
    <name evidence="3" type="ORF">SAMN05421594_4724</name>
</gene>
<dbReference type="EMBL" id="FOVD01000011">
    <property type="protein sequence ID" value="SFN92244.1"/>
    <property type="molecule type" value="Genomic_DNA"/>
</dbReference>
<keyword evidence="1" id="KW-0547">Nucleotide-binding</keyword>
<dbReference type="Gene3D" id="2.40.30.10">
    <property type="entry name" value="Translation factors"/>
    <property type="match status" value="1"/>
</dbReference>
<dbReference type="RefSeq" id="WP_090027620.1">
    <property type="nucleotide sequence ID" value="NZ_FOVD01000011.1"/>
</dbReference>
<proteinExistence type="predicted"/>
<evidence type="ECO:0000256" key="2">
    <source>
        <dbReference type="ARBA" id="ARBA00023134"/>
    </source>
</evidence>